<dbReference type="InterPro" id="IPR049475">
    <property type="entry name" value="Mann_GBD_bact"/>
</dbReference>
<evidence type="ECO:0000256" key="1">
    <source>
        <dbReference type="SAM" id="SignalP"/>
    </source>
</evidence>
<comment type="caution">
    <text evidence="3">The sequence shown here is derived from an EMBL/GenBank/DDBJ whole genome shotgun (WGS) entry which is preliminary data.</text>
</comment>
<accession>A0A511MYA0</accession>
<keyword evidence="4" id="KW-1185">Reference proteome</keyword>
<dbReference type="PROSITE" id="PS51257">
    <property type="entry name" value="PROKAR_LIPOPROTEIN"/>
    <property type="match status" value="1"/>
</dbReference>
<dbReference type="EMBL" id="BJXB01000004">
    <property type="protein sequence ID" value="GEM45562.1"/>
    <property type="molecule type" value="Genomic_DNA"/>
</dbReference>
<dbReference type="InterPro" id="IPR008979">
    <property type="entry name" value="Galactose-bd-like_sf"/>
</dbReference>
<organism evidence="3 4">
    <name type="scientific">Deinococcus cellulosilyticus (strain DSM 18568 / NBRC 106333 / KACC 11606 / 5516J-15)</name>
    <dbReference type="NCBI Taxonomy" id="1223518"/>
    <lineage>
        <taxon>Bacteria</taxon>
        <taxon>Thermotogati</taxon>
        <taxon>Deinococcota</taxon>
        <taxon>Deinococci</taxon>
        <taxon>Deinococcales</taxon>
        <taxon>Deinococcaceae</taxon>
        <taxon>Deinococcus</taxon>
    </lineage>
</organism>
<dbReference type="OrthoDB" id="9762066at2"/>
<reference evidence="3 4" key="1">
    <citation type="submission" date="2019-07" db="EMBL/GenBank/DDBJ databases">
        <title>Whole genome shotgun sequence of Deinococcus cellulosilyticus NBRC 106333.</title>
        <authorList>
            <person name="Hosoyama A."/>
            <person name="Uohara A."/>
            <person name="Ohji S."/>
            <person name="Ichikawa N."/>
        </authorList>
    </citation>
    <scope>NUCLEOTIDE SEQUENCE [LARGE SCALE GENOMIC DNA]</scope>
    <source>
        <strain evidence="3 4">NBRC 106333</strain>
    </source>
</reference>
<keyword evidence="1" id="KW-0732">Signal</keyword>
<evidence type="ECO:0000259" key="2">
    <source>
        <dbReference type="Pfam" id="PF21253"/>
    </source>
</evidence>
<dbReference type="Gene3D" id="2.60.120.260">
    <property type="entry name" value="Galactose-binding domain-like"/>
    <property type="match status" value="1"/>
</dbReference>
<feature type="domain" description="Mannanase galactose-binding" evidence="2">
    <location>
        <begin position="142"/>
        <end position="250"/>
    </location>
</feature>
<sequence>MSRTFPALLTLMCLMVACNTAVPQPPATPTARNDNASLTAETGGSVMLDVLANDTASTGQTLEAATIDLDAQTAGIQTSWEHTAGAFEVKAGKVQFTAKTADPATAVATYTVRDSGGGTSKTATITVKLTEKEAPAGDTLFSFESGPEGWKALNDGGGSVEVSGDFHTQGTKSLLIHSTTANGDWFSVNRDMSFAGKTTLSFDLKTGTSGTSYNIALQTGTAWTWCEGANWPWVDAGKTVTATLELSTISCNGSAPDLSEVHALHLYFNKGDFYIDNVSVK</sequence>
<protein>
    <recommendedName>
        <fullName evidence="2">Mannanase galactose-binding domain-containing protein</fullName>
    </recommendedName>
</protein>
<dbReference type="AlphaFoldDB" id="A0A511MYA0"/>
<proteinExistence type="predicted"/>
<dbReference type="RefSeq" id="WP_146883017.1">
    <property type="nucleotide sequence ID" value="NZ_BJXB01000004.1"/>
</dbReference>
<feature type="signal peptide" evidence="1">
    <location>
        <begin position="1"/>
        <end position="23"/>
    </location>
</feature>
<dbReference type="Proteomes" id="UP000321306">
    <property type="component" value="Unassembled WGS sequence"/>
</dbReference>
<name>A0A511MYA0_DEIC1</name>
<evidence type="ECO:0000313" key="3">
    <source>
        <dbReference type="EMBL" id="GEM45562.1"/>
    </source>
</evidence>
<dbReference type="Pfam" id="PF21253">
    <property type="entry name" value="Mann_GBD_bact"/>
    <property type="match status" value="1"/>
</dbReference>
<dbReference type="SUPFAM" id="SSF49785">
    <property type="entry name" value="Galactose-binding domain-like"/>
    <property type="match status" value="1"/>
</dbReference>
<dbReference type="Pfam" id="PF17963">
    <property type="entry name" value="Big_9"/>
    <property type="match status" value="1"/>
</dbReference>
<feature type="chain" id="PRO_5021833891" description="Mannanase galactose-binding domain-containing protein" evidence="1">
    <location>
        <begin position="24"/>
        <end position="281"/>
    </location>
</feature>
<gene>
    <name evidence="3" type="ORF">DC3_11970</name>
</gene>
<evidence type="ECO:0000313" key="4">
    <source>
        <dbReference type="Proteomes" id="UP000321306"/>
    </source>
</evidence>